<proteinExistence type="predicted"/>
<dbReference type="InterPro" id="IPR029045">
    <property type="entry name" value="ClpP/crotonase-like_dom_sf"/>
</dbReference>
<dbReference type="GO" id="GO:0006574">
    <property type="term" value="P:L-valine catabolic process"/>
    <property type="evidence" value="ECO:0007669"/>
    <property type="project" value="TreeGrafter"/>
</dbReference>
<dbReference type="EMBL" id="HBNR01020053">
    <property type="protein sequence ID" value="CAE4573710.1"/>
    <property type="molecule type" value="Transcribed_RNA"/>
</dbReference>
<dbReference type="CDD" id="cd06558">
    <property type="entry name" value="crotonase-like"/>
    <property type="match status" value="1"/>
</dbReference>
<evidence type="ECO:0000256" key="3">
    <source>
        <dbReference type="ARBA" id="ARBA00022801"/>
    </source>
</evidence>
<dbReference type="Pfam" id="PF16113">
    <property type="entry name" value="ECH_2"/>
    <property type="match status" value="1"/>
</dbReference>
<organism evidence="5">
    <name type="scientific">Alexandrium monilatum</name>
    <dbReference type="NCBI Taxonomy" id="311494"/>
    <lineage>
        <taxon>Eukaryota</taxon>
        <taxon>Sar</taxon>
        <taxon>Alveolata</taxon>
        <taxon>Dinophyceae</taxon>
        <taxon>Gonyaulacales</taxon>
        <taxon>Pyrocystaceae</taxon>
        <taxon>Alexandrium</taxon>
    </lineage>
</organism>
<dbReference type="PANTHER" id="PTHR43176">
    <property type="entry name" value="3-HYDROXYISOBUTYRYL-COA HYDROLASE-RELATED"/>
    <property type="match status" value="1"/>
</dbReference>
<dbReference type="GO" id="GO:0003860">
    <property type="term" value="F:3-hydroxyisobutyryl-CoA hydrolase activity"/>
    <property type="evidence" value="ECO:0007669"/>
    <property type="project" value="UniProtKB-EC"/>
</dbReference>
<accession>A0A7S4Q6C0</accession>
<sequence length="538" mass="59124">MAASMPWCTRGVAALASLGRRGGAARLAAPGAARHVRTGFFTDDPDYLDPEAPLLAERVDSRWRHMDDATLSASVLERSNVGMGMLVLNRPSGLDLPTINTAYKRLRNLEVNSLKRFVGFTASEPGPFCLGLDPRELLLAATAGVRHGRLPQFSRALLWHHQELAHLIADYRKPLVVQLSGPARNGGAALACLANFSGAYRDSEVVVDACFNGLVPDGGMTYVLARLQWNLGEFLALTGWPVRGADLVYAGLVQHWLSPDALPFLELTSEKQLEVSESDARMLLNEHSLALPEGLTEQCSLPRGAVPLIADAFSRASVPEIAERLRSAAERGEASLRGFAAACLRRLSGASPLALHVALRLVRESRRLIAEEPQPAETGAHRRARGDQGALAKVLRLELRAQQQLLCKQDAVMGLHAACLGRRSEEEPGVLWSRAYVDVPEDEADDVLGREASLEADFAVAPRPELPLSRHPRLRRYHPDFDPATGLDHDPAWMAAEVRRWSPDLFQEERRRVVEELLGDRDPALYGLSRWVRVESRA</sequence>
<keyword evidence="3" id="KW-0378">Hydrolase</keyword>
<dbReference type="InterPro" id="IPR032259">
    <property type="entry name" value="HIBYL-CoA-H"/>
</dbReference>
<comment type="catalytic activity">
    <reaction evidence="1">
        <text>3-hydroxy-2-methylpropanoyl-CoA + H2O = 3-hydroxy-2-methylpropanoate + CoA + H(+)</text>
        <dbReference type="Rhea" id="RHEA:20888"/>
        <dbReference type="ChEBI" id="CHEBI:11805"/>
        <dbReference type="ChEBI" id="CHEBI:15377"/>
        <dbReference type="ChEBI" id="CHEBI:15378"/>
        <dbReference type="ChEBI" id="CHEBI:57287"/>
        <dbReference type="ChEBI" id="CHEBI:57340"/>
        <dbReference type="EC" id="3.1.2.4"/>
    </reaction>
</comment>
<dbReference type="InterPro" id="IPR045004">
    <property type="entry name" value="ECH_dom"/>
</dbReference>
<dbReference type="PANTHER" id="PTHR43176:SF3">
    <property type="entry name" value="3-HYDROXYISOBUTYRYL-COA HYDROLASE, MITOCHONDRIAL"/>
    <property type="match status" value="1"/>
</dbReference>
<dbReference type="Gene3D" id="3.90.226.10">
    <property type="entry name" value="2-enoyl-CoA Hydratase, Chain A, domain 1"/>
    <property type="match status" value="1"/>
</dbReference>
<evidence type="ECO:0000259" key="4">
    <source>
        <dbReference type="Pfam" id="PF16113"/>
    </source>
</evidence>
<gene>
    <name evidence="5" type="ORF">AMON00008_LOCUS13329</name>
</gene>
<dbReference type="SUPFAM" id="SSF52096">
    <property type="entry name" value="ClpP/crotonase"/>
    <property type="match status" value="1"/>
</dbReference>
<name>A0A7S4Q6C0_9DINO</name>
<dbReference type="AlphaFoldDB" id="A0A7S4Q6C0"/>
<dbReference type="EC" id="3.1.2.4" evidence="2"/>
<protein>
    <recommendedName>
        <fullName evidence="2">3-hydroxyisobutyryl-CoA hydrolase</fullName>
        <ecNumber evidence="2">3.1.2.4</ecNumber>
    </recommendedName>
</protein>
<feature type="domain" description="Enoyl-CoA hydratase/isomerase" evidence="4">
    <location>
        <begin position="84"/>
        <end position="422"/>
    </location>
</feature>
<evidence type="ECO:0000256" key="1">
    <source>
        <dbReference type="ARBA" id="ARBA00001709"/>
    </source>
</evidence>
<evidence type="ECO:0000313" key="5">
    <source>
        <dbReference type="EMBL" id="CAE4573710.1"/>
    </source>
</evidence>
<evidence type="ECO:0000256" key="2">
    <source>
        <dbReference type="ARBA" id="ARBA00011915"/>
    </source>
</evidence>
<reference evidence="5" key="1">
    <citation type="submission" date="2021-01" db="EMBL/GenBank/DDBJ databases">
        <authorList>
            <person name="Corre E."/>
            <person name="Pelletier E."/>
            <person name="Niang G."/>
            <person name="Scheremetjew M."/>
            <person name="Finn R."/>
            <person name="Kale V."/>
            <person name="Holt S."/>
            <person name="Cochrane G."/>
            <person name="Meng A."/>
            <person name="Brown T."/>
            <person name="Cohen L."/>
        </authorList>
    </citation>
    <scope>NUCLEOTIDE SEQUENCE</scope>
    <source>
        <strain evidence="5">CCMP3105</strain>
    </source>
</reference>